<gene>
    <name evidence="14" type="ORF">NTJ_09049</name>
</gene>
<name>A0ABN7AZ75_9HEMI</name>
<dbReference type="Gene3D" id="2.60.470.10">
    <property type="entry name" value="Acid-sensing ion channels like domains"/>
    <property type="match status" value="1"/>
</dbReference>
<dbReference type="PRINTS" id="PR01078">
    <property type="entry name" value="AMINACHANNEL"/>
</dbReference>
<organism evidence="14 15">
    <name type="scientific">Nesidiocoris tenuis</name>
    <dbReference type="NCBI Taxonomy" id="355587"/>
    <lineage>
        <taxon>Eukaryota</taxon>
        <taxon>Metazoa</taxon>
        <taxon>Ecdysozoa</taxon>
        <taxon>Arthropoda</taxon>
        <taxon>Hexapoda</taxon>
        <taxon>Insecta</taxon>
        <taxon>Pterygota</taxon>
        <taxon>Neoptera</taxon>
        <taxon>Paraneoptera</taxon>
        <taxon>Hemiptera</taxon>
        <taxon>Heteroptera</taxon>
        <taxon>Panheteroptera</taxon>
        <taxon>Cimicomorpha</taxon>
        <taxon>Miridae</taxon>
        <taxon>Dicyphina</taxon>
        <taxon>Nesidiocoris</taxon>
    </lineage>
</organism>
<evidence type="ECO:0000256" key="9">
    <source>
        <dbReference type="ARBA" id="ARBA00023136"/>
    </source>
</evidence>
<keyword evidence="3 12" id="KW-0813">Transport</keyword>
<evidence type="ECO:0000256" key="1">
    <source>
        <dbReference type="ARBA" id="ARBA00004141"/>
    </source>
</evidence>
<keyword evidence="9 13" id="KW-0472">Membrane</keyword>
<evidence type="ECO:0000313" key="14">
    <source>
        <dbReference type="EMBL" id="BES96240.1"/>
    </source>
</evidence>
<protein>
    <submittedName>
        <fullName evidence="14">Amiloride-sensitive sodium channel</fullName>
    </submittedName>
</protein>
<dbReference type="Gene3D" id="1.10.287.770">
    <property type="entry name" value="YojJ-like"/>
    <property type="match status" value="1"/>
</dbReference>
<evidence type="ECO:0000256" key="8">
    <source>
        <dbReference type="ARBA" id="ARBA00023065"/>
    </source>
</evidence>
<evidence type="ECO:0000256" key="5">
    <source>
        <dbReference type="ARBA" id="ARBA00022692"/>
    </source>
</evidence>
<dbReference type="Pfam" id="PF00858">
    <property type="entry name" value="ASC"/>
    <property type="match status" value="1"/>
</dbReference>
<keyword evidence="8 12" id="KW-0406">Ion transport</keyword>
<dbReference type="Proteomes" id="UP001307889">
    <property type="component" value="Chromosome 7"/>
</dbReference>
<sequence length="467" mass="53389">MGKAAEFLAKTTAIFRNFFGQTSLHGLRFIAEEERHWSERLLWMFLCTISWIGFGIMLQKSYLAFEENSVSFAVETTGLSTDTSLPSVSVCEHEHTKVLKKTAKEIFGKHRDPNLDEVLRELIYFKGTAYYMREICNKDGIECPRGNYLQLAQRARVKCEEFFYHCTNYNDVFECCKHFVPVQTEVGLCYTFSAQYEKKLKEQGDPKWIDMTPKARKPLPAIGFAINGSAKVYLHSEYEVPYLNSLSSDVLNSELHLFKDYWVATNEVENQPEVRGLSLYQRKCRFPDENYIESADFYSYSSCIVDCRRRAQMKLCNCTSHHMPKTKPEEHCDYDGIICLDRYNSYLSTPSRNSDRKDGLVCDCLPGCVDLDFQVVDFRIVDILGVPDRSLIDSMMQIRLRSVPTEKYKRTVVNGKLDLVVSIGGAAGLFLGASLLTAVEVSLFFLIKARASEQQGGTKDNSNEVNE</sequence>
<keyword evidence="4 12" id="KW-0894">Sodium channel</keyword>
<dbReference type="InterPro" id="IPR001873">
    <property type="entry name" value="ENaC"/>
</dbReference>
<reference evidence="14 15" key="1">
    <citation type="submission" date="2023-09" db="EMBL/GenBank/DDBJ databases">
        <title>Nesidiocoris tenuis whole genome shotgun sequence.</title>
        <authorList>
            <person name="Shibata T."/>
            <person name="Shimoda M."/>
            <person name="Kobayashi T."/>
            <person name="Uehara T."/>
        </authorList>
    </citation>
    <scope>NUCLEOTIDE SEQUENCE [LARGE SCALE GENOMIC DNA]</scope>
    <source>
        <strain evidence="14 15">Japan</strain>
    </source>
</reference>
<evidence type="ECO:0000256" key="13">
    <source>
        <dbReference type="SAM" id="Phobius"/>
    </source>
</evidence>
<evidence type="ECO:0000256" key="12">
    <source>
        <dbReference type="RuleBase" id="RU000679"/>
    </source>
</evidence>
<evidence type="ECO:0000256" key="2">
    <source>
        <dbReference type="ARBA" id="ARBA00007193"/>
    </source>
</evidence>
<evidence type="ECO:0000256" key="11">
    <source>
        <dbReference type="ARBA" id="ARBA00023303"/>
    </source>
</evidence>
<evidence type="ECO:0000256" key="6">
    <source>
        <dbReference type="ARBA" id="ARBA00022989"/>
    </source>
</evidence>
<keyword evidence="7" id="KW-0915">Sodium</keyword>
<keyword evidence="6 13" id="KW-1133">Transmembrane helix</keyword>
<evidence type="ECO:0000256" key="4">
    <source>
        <dbReference type="ARBA" id="ARBA00022461"/>
    </source>
</evidence>
<comment type="subcellular location">
    <subcellularLocation>
        <location evidence="1">Membrane</location>
        <topology evidence="1">Multi-pass membrane protein</topology>
    </subcellularLocation>
</comment>
<dbReference type="GO" id="GO:0034220">
    <property type="term" value="P:monoatomic ion transmembrane transport"/>
    <property type="evidence" value="ECO:0007669"/>
    <property type="project" value="UniProtKB-KW"/>
</dbReference>
<evidence type="ECO:0000256" key="3">
    <source>
        <dbReference type="ARBA" id="ARBA00022448"/>
    </source>
</evidence>
<feature type="transmembrane region" description="Helical" evidence="13">
    <location>
        <begin position="419"/>
        <end position="447"/>
    </location>
</feature>
<comment type="similarity">
    <text evidence="2 12">Belongs to the amiloride-sensitive sodium channel (TC 1.A.6) family.</text>
</comment>
<dbReference type="EMBL" id="AP028915">
    <property type="protein sequence ID" value="BES96240.1"/>
    <property type="molecule type" value="Genomic_DNA"/>
</dbReference>
<accession>A0ABN7AZ75</accession>
<keyword evidence="11 12" id="KW-0407">Ion channel</keyword>
<evidence type="ECO:0000256" key="7">
    <source>
        <dbReference type="ARBA" id="ARBA00023053"/>
    </source>
</evidence>
<dbReference type="PANTHER" id="PTHR11690:SF175">
    <property type="entry name" value="PICKPOCKET 13-RELATED"/>
    <property type="match status" value="1"/>
</dbReference>
<dbReference type="PANTHER" id="PTHR11690">
    <property type="entry name" value="AMILORIDE-SENSITIVE SODIUM CHANNEL-RELATED"/>
    <property type="match status" value="1"/>
</dbReference>
<keyword evidence="15" id="KW-1185">Reference proteome</keyword>
<keyword evidence="10 12" id="KW-0739">Sodium transport</keyword>
<evidence type="ECO:0000313" key="15">
    <source>
        <dbReference type="Proteomes" id="UP001307889"/>
    </source>
</evidence>
<proteinExistence type="inferred from homology"/>
<keyword evidence="5 12" id="KW-0812">Transmembrane</keyword>
<evidence type="ECO:0000256" key="10">
    <source>
        <dbReference type="ARBA" id="ARBA00023201"/>
    </source>
</evidence>